<dbReference type="Proteomes" id="UP000314294">
    <property type="component" value="Unassembled WGS sequence"/>
</dbReference>
<proteinExistence type="predicted"/>
<comment type="caution">
    <text evidence="2">The sequence shown here is derived from an EMBL/GenBank/DDBJ whole genome shotgun (WGS) entry which is preliminary data.</text>
</comment>
<organism evidence="2 3">
    <name type="scientific">Liparis tanakae</name>
    <name type="common">Tanaka's snailfish</name>
    <dbReference type="NCBI Taxonomy" id="230148"/>
    <lineage>
        <taxon>Eukaryota</taxon>
        <taxon>Metazoa</taxon>
        <taxon>Chordata</taxon>
        <taxon>Craniata</taxon>
        <taxon>Vertebrata</taxon>
        <taxon>Euteleostomi</taxon>
        <taxon>Actinopterygii</taxon>
        <taxon>Neopterygii</taxon>
        <taxon>Teleostei</taxon>
        <taxon>Neoteleostei</taxon>
        <taxon>Acanthomorphata</taxon>
        <taxon>Eupercaria</taxon>
        <taxon>Perciformes</taxon>
        <taxon>Cottioidei</taxon>
        <taxon>Cottales</taxon>
        <taxon>Liparidae</taxon>
        <taxon>Liparis</taxon>
    </lineage>
</organism>
<feature type="compositionally biased region" description="Basic and acidic residues" evidence="1">
    <location>
        <begin position="42"/>
        <end position="62"/>
    </location>
</feature>
<name>A0A4Z2FQD4_9TELE</name>
<evidence type="ECO:0000313" key="3">
    <source>
        <dbReference type="Proteomes" id="UP000314294"/>
    </source>
</evidence>
<dbReference type="AlphaFoldDB" id="A0A4Z2FQD4"/>
<evidence type="ECO:0000256" key="1">
    <source>
        <dbReference type="SAM" id="MobiDB-lite"/>
    </source>
</evidence>
<reference evidence="2 3" key="1">
    <citation type="submission" date="2019-03" db="EMBL/GenBank/DDBJ databases">
        <title>First draft genome of Liparis tanakae, snailfish: a comprehensive survey of snailfish specific genes.</title>
        <authorList>
            <person name="Kim W."/>
            <person name="Song I."/>
            <person name="Jeong J.-H."/>
            <person name="Kim D."/>
            <person name="Kim S."/>
            <person name="Ryu S."/>
            <person name="Song J.Y."/>
            <person name="Lee S.K."/>
        </authorList>
    </citation>
    <scope>NUCLEOTIDE SEQUENCE [LARGE SCALE GENOMIC DNA]</scope>
    <source>
        <tissue evidence="2">Muscle</tissue>
    </source>
</reference>
<feature type="region of interest" description="Disordered" evidence="1">
    <location>
        <begin position="1"/>
        <end position="62"/>
    </location>
</feature>
<keyword evidence="3" id="KW-1185">Reference proteome</keyword>
<protein>
    <submittedName>
        <fullName evidence="2">Uncharacterized protein</fullName>
    </submittedName>
</protein>
<sequence>MADGQQTQNDDRHTRRNRNITYQALGKKMREDKEREEEENEEGGRREGVRGERRGRTKRGDV</sequence>
<accession>A0A4Z2FQD4</accession>
<gene>
    <name evidence="2" type="ORF">EYF80_046897</name>
</gene>
<evidence type="ECO:0000313" key="2">
    <source>
        <dbReference type="EMBL" id="TNN42924.1"/>
    </source>
</evidence>
<dbReference type="EMBL" id="SRLO01001003">
    <property type="protein sequence ID" value="TNN42924.1"/>
    <property type="molecule type" value="Genomic_DNA"/>
</dbReference>